<dbReference type="Proteomes" id="UP000009097">
    <property type="component" value="Unassembled WGS sequence"/>
</dbReference>
<reference evidence="1" key="2">
    <citation type="journal article" date="2010" name="Nature">
        <title>Comparative genomics reveals mobile pathogenicity chromosomes in Fusarium.</title>
        <authorList>
            <person name="Ma L.J."/>
            <person name="van der Does H.C."/>
            <person name="Borkovich K.A."/>
            <person name="Coleman J.J."/>
            <person name="Daboussi M.J."/>
            <person name="Di Pietro A."/>
            <person name="Dufresne M."/>
            <person name="Freitag M."/>
            <person name="Grabherr M."/>
            <person name="Henrissat B."/>
            <person name="Houterman P.M."/>
            <person name="Kang S."/>
            <person name="Shim W.B."/>
            <person name="Woloshuk C."/>
            <person name="Xie X."/>
            <person name="Xu J.R."/>
            <person name="Antoniw J."/>
            <person name="Baker S.E."/>
            <person name="Bluhm B.H."/>
            <person name="Breakspear A."/>
            <person name="Brown D.W."/>
            <person name="Butchko R.A."/>
            <person name="Chapman S."/>
            <person name="Coulson R."/>
            <person name="Coutinho P.M."/>
            <person name="Danchin E.G."/>
            <person name="Diener A."/>
            <person name="Gale L.R."/>
            <person name="Gardiner D.M."/>
            <person name="Goff S."/>
            <person name="Hammond-Kosack K.E."/>
            <person name="Hilburn K."/>
            <person name="Hua-Van A."/>
            <person name="Jonkers W."/>
            <person name="Kazan K."/>
            <person name="Kodira C.D."/>
            <person name="Koehrsen M."/>
            <person name="Kumar L."/>
            <person name="Lee Y.H."/>
            <person name="Li L."/>
            <person name="Manners J.M."/>
            <person name="Miranda-Saavedra D."/>
            <person name="Mukherjee M."/>
            <person name="Park G."/>
            <person name="Park J."/>
            <person name="Park S.Y."/>
            <person name="Proctor R.H."/>
            <person name="Regev A."/>
            <person name="Ruiz-Roldan M.C."/>
            <person name="Sain D."/>
            <person name="Sakthikumar S."/>
            <person name="Sykes S."/>
            <person name="Schwartz D.C."/>
            <person name="Turgeon B.G."/>
            <person name="Wapinski I."/>
            <person name="Yoder O."/>
            <person name="Young S."/>
            <person name="Zeng Q."/>
            <person name="Zhou S."/>
            <person name="Galagan J."/>
            <person name="Cuomo C.A."/>
            <person name="Kistler H.C."/>
            <person name="Rep M."/>
        </authorList>
    </citation>
    <scope>NUCLEOTIDE SEQUENCE [LARGE SCALE GENOMIC DNA]</scope>
    <source>
        <strain evidence="1">4287</strain>
    </source>
</reference>
<dbReference type="GeneID" id="28963484"/>
<dbReference type="RefSeq" id="XP_018258271.1">
    <property type="nucleotide sequence ID" value="XM_018403191.1"/>
</dbReference>
<sequence length="45" mass="5008">MAQPLADMSHQRIRFAIPEAADGVYIVLSRHKSATVDHWGPYSAL</sequence>
<dbReference type="VEuPathDB" id="FungiDB:FOXG_22778"/>
<dbReference type="KEGG" id="fox:FOXG_22778"/>
<organism evidence="1 2">
    <name type="scientific">Fusarium oxysporum f. sp. lycopersici (strain 4287 / CBS 123668 / FGSC 9935 / NRRL 34936)</name>
    <name type="common">Fusarium vascular wilt of tomato</name>
    <dbReference type="NCBI Taxonomy" id="426428"/>
    <lineage>
        <taxon>Eukaryota</taxon>
        <taxon>Fungi</taxon>
        <taxon>Dikarya</taxon>
        <taxon>Ascomycota</taxon>
        <taxon>Pezizomycotina</taxon>
        <taxon>Sordariomycetes</taxon>
        <taxon>Hypocreomycetidae</taxon>
        <taxon>Hypocreales</taxon>
        <taxon>Nectriaceae</taxon>
        <taxon>Fusarium</taxon>
        <taxon>Fusarium oxysporum species complex</taxon>
    </lineage>
</organism>
<dbReference type="EMBL" id="DS231742">
    <property type="protein sequence ID" value="KNB20226.1"/>
    <property type="molecule type" value="Genomic_DNA"/>
</dbReference>
<proteinExistence type="predicted"/>
<reference evidence="1" key="1">
    <citation type="submission" date="2007-04" db="EMBL/GenBank/DDBJ databases">
        <authorList>
            <consortium name="The Broad Institute Genome Sequencing Platform"/>
            <person name="Birren B."/>
            <person name="Lander E."/>
            <person name="Galagan J."/>
            <person name="Nusbaum C."/>
            <person name="Devon K."/>
            <person name="Ma L.-J."/>
            <person name="Jaffe D."/>
            <person name="Butler J."/>
            <person name="Alvarez P."/>
            <person name="Gnerre S."/>
            <person name="Grabherr M."/>
            <person name="Kleber M."/>
            <person name="Mauceli E."/>
            <person name="Brockman W."/>
            <person name="MacCallum I.A."/>
            <person name="Young S."/>
            <person name="LaButti K."/>
            <person name="DeCaprio D."/>
            <person name="Crawford M."/>
            <person name="Koehrsen M."/>
            <person name="Engels R."/>
            <person name="Montgomery P."/>
            <person name="Pearson M."/>
            <person name="Howarth C."/>
            <person name="Larson L."/>
            <person name="White J."/>
            <person name="O'Leary S."/>
            <person name="Kodira C."/>
            <person name="Zeng Q."/>
            <person name="Yandava C."/>
            <person name="Alvarado L."/>
            <person name="Kistler C."/>
            <person name="Shim W.-B."/>
            <person name="Kang S."/>
            <person name="Woloshuk C."/>
        </authorList>
    </citation>
    <scope>NUCLEOTIDE SEQUENCE</scope>
    <source>
        <strain evidence="1">4287</strain>
    </source>
</reference>
<protein>
    <submittedName>
        <fullName evidence="1">Uncharacterized protein</fullName>
    </submittedName>
</protein>
<evidence type="ECO:0000313" key="2">
    <source>
        <dbReference type="Proteomes" id="UP000009097"/>
    </source>
</evidence>
<name>A0A0J9WCD9_FUSO4</name>
<gene>
    <name evidence="1" type="ORF">FOXG_22778</name>
</gene>
<evidence type="ECO:0000313" key="1">
    <source>
        <dbReference type="EMBL" id="KNB20226.1"/>
    </source>
</evidence>
<dbReference type="AlphaFoldDB" id="A0A0J9WCD9"/>
<accession>A0A0J9WCD9</accession>